<dbReference type="InterPro" id="IPR040161">
    <property type="entry name" value="FB224"/>
</dbReference>
<feature type="domain" description="F-box" evidence="1">
    <location>
        <begin position="122"/>
        <end position="169"/>
    </location>
</feature>
<gene>
    <name evidence="2" type="ORF">CRE_09860</name>
</gene>
<dbReference type="Pfam" id="PF17906">
    <property type="entry name" value="HTH_48"/>
    <property type="match status" value="2"/>
</dbReference>
<dbReference type="PANTHER" id="PTHR23015">
    <property type="entry name" value="UNCHARACTERIZED C.ELEGANS PROTEIN"/>
    <property type="match status" value="1"/>
</dbReference>
<sequence>MNRPPPDSTPIDLCALILYDNYQIKSAGTSYKNYEKLSEAMGKKAISYEEYKYWFEKYSKQRERDDLPKPDIRGCILSDVINGKTAEKSIDNLCKAFKYHKIDKEDHDYWFKRFENGDLFNQVKFSKLPEDLITEIVEKCDLVSFFQLRNVSHSLRSIVDHTKPPITHIIVECGGNHVSFKLNNQILVYFTDRKGVDLSKVYFKHLCKFEGDDYTKIAFNYLEMLLKNPKLQLNFLQVEIRNDISKKSFPIFRDLLTSLSHKIHVEHFFLSVPKYEDITTVVKCMKPGTLERLIVFGCKGGELSNIDELIETEQWKQAKLFSYENLLDTSIEHFFHFNEFYINIVSMSIEDVLNLSHALSNSPNFESCRVKVKRYDQEAVMNALRLDQGCFSELFPNLLFYLYPNSIEIADI</sequence>
<dbReference type="GO" id="GO:0045087">
    <property type="term" value="P:innate immune response"/>
    <property type="evidence" value="ECO:0007669"/>
    <property type="project" value="TreeGrafter"/>
</dbReference>
<dbReference type="FunCoup" id="E3NKJ6">
    <property type="interactions" value="2010"/>
</dbReference>
<dbReference type="InParanoid" id="E3NKJ6"/>
<protein>
    <recommendedName>
        <fullName evidence="1">F-box domain-containing protein</fullName>
    </recommendedName>
</protein>
<proteinExistence type="predicted"/>
<dbReference type="InterPro" id="IPR001810">
    <property type="entry name" value="F-box_dom"/>
</dbReference>
<dbReference type="Proteomes" id="UP000008281">
    <property type="component" value="Unassembled WGS sequence"/>
</dbReference>
<evidence type="ECO:0000313" key="3">
    <source>
        <dbReference type="Proteomes" id="UP000008281"/>
    </source>
</evidence>
<keyword evidence="3" id="KW-1185">Reference proteome</keyword>
<dbReference type="InterPro" id="IPR041426">
    <property type="entry name" value="Mos1_HTH"/>
</dbReference>
<reference evidence="2" key="1">
    <citation type="submission" date="2007-07" db="EMBL/GenBank/DDBJ databases">
        <title>PCAP assembly of the Caenorhabditis remanei genome.</title>
        <authorList>
            <consortium name="The Caenorhabditis remanei Sequencing Consortium"/>
            <person name="Wilson R.K."/>
        </authorList>
    </citation>
    <scope>NUCLEOTIDE SEQUENCE [LARGE SCALE GENOMIC DNA]</scope>
    <source>
        <strain evidence="2">PB4641</strain>
    </source>
</reference>
<dbReference type="PANTHER" id="PTHR23015:SF4">
    <property type="entry name" value="DUF38 DOMAIN-CONTAINING PROTEIN-RELATED"/>
    <property type="match status" value="1"/>
</dbReference>
<accession>E3NKJ6</accession>
<dbReference type="OrthoDB" id="5813884at2759"/>
<dbReference type="Pfam" id="PF00646">
    <property type="entry name" value="F-box"/>
    <property type="match status" value="1"/>
</dbReference>
<dbReference type="AlphaFoldDB" id="E3NKJ6"/>
<name>E3NKJ6_CAERE</name>
<dbReference type="Pfam" id="PF01827">
    <property type="entry name" value="FTH"/>
    <property type="match status" value="1"/>
</dbReference>
<dbReference type="OMA" id="THIIVEC"/>
<evidence type="ECO:0000259" key="1">
    <source>
        <dbReference type="PROSITE" id="PS50181"/>
    </source>
</evidence>
<dbReference type="EMBL" id="DS268809">
    <property type="protein sequence ID" value="EFP13602.1"/>
    <property type="molecule type" value="Genomic_DNA"/>
</dbReference>
<evidence type="ECO:0000313" key="2">
    <source>
        <dbReference type="EMBL" id="EFP13602.1"/>
    </source>
</evidence>
<dbReference type="CDD" id="cd22150">
    <property type="entry name" value="F-box_CeFBXA-like"/>
    <property type="match status" value="1"/>
</dbReference>
<dbReference type="InterPro" id="IPR002900">
    <property type="entry name" value="DUF38/FTH_CAE_spp"/>
</dbReference>
<dbReference type="SMART" id="SM00256">
    <property type="entry name" value="FBOX"/>
    <property type="match status" value="1"/>
</dbReference>
<dbReference type="HOGENOM" id="CLU_030831_2_0_1"/>
<organism evidence="3">
    <name type="scientific">Caenorhabditis remanei</name>
    <name type="common">Caenorhabditis vulgaris</name>
    <dbReference type="NCBI Taxonomy" id="31234"/>
    <lineage>
        <taxon>Eukaryota</taxon>
        <taxon>Metazoa</taxon>
        <taxon>Ecdysozoa</taxon>
        <taxon>Nematoda</taxon>
        <taxon>Chromadorea</taxon>
        <taxon>Rhabditida</taxon>
        <taxon>Rhabditina</taxon>
        <taxon>Rhabditomorpha</taxon>
        <taxon>Rhabditoidea</taxon>
        <taxon>Rhabditidae</taxon>
        <taxon>Peloderinae</taxon>
        <taxon>Caenorhabditis</taxon>
    </lineage>
</organism>
<dbReference type="PROSITE" id="PS50181">
    <property type="entry name" value="FBOX"/>
    <property type="match status" value="1"/>
</dbReference>